<reference evidence="1 2" key="1">
    <citation type="submission" date="2024-01" db="EMBL/GenBank/DDBJ databases">
        <title>The genomes of 5 underutilized Papilionoideae crops provide insights into root nodulation and disease resistanc.</title>
        <authorList>
            <person name="Jiang F."/>
        </authorList>
    </citation>
    <scope>NUCLEOTIDE SEQUENCE [LARGE SCALE GENOMIC DNA]</scope>
    <source>
        <strain evidence="1">LVBAO_FW01</strain>
        <tissue evidence="1">Leaves</tissue>
    </source>
</reference>
<dbReference type="AlphaFoldDB" id="A0AAN9L4Q0"/>
<protein>
    <submittedName>
        <fullName evidence="1">Uncharacterized protein</fullName>
    </submittedName>
</protein>
<gene>
    <name evidence="1" type="ORF">VNO77_21822</name>
</gene>
<dbReference type="EMBL" id="JAYMYQ010000005">
    <property type="protein sequence ID" value="KAK7327733.1"/>
    <property type="molecule type" value="Genomic_DNA"/>
</dbReference>
<comment type="caution">
    <text evidence="1">The sequence shown here is derived from an EMBL/GenBank/DDBJ whole genome shotgun (WGS) entry which is preliminary data.</text>
</comment>
<proteinExistence type="predicted"/>
<evidence type="ECO:0000313" key="2">
    <source>
        <dbReference type="Proteomes" id="UP001367508"/>
    </source>
</evidence>
<organism evidence="1 2">
    <name type="scientific">Canavalia gladiata</name>
    <name type="common">Sword bean</name>
    <name type="synonym">Dolichos gladiatus</name>
    <dbReference type="NCBI Taxonomy" id="3824"/>
    <lineage>
        <taxon>Eukaryota</taxon>
        <taxon>Viridiplantae</taxon>
        <taxon>Streptophyta</taxon>
        <taxon>Embryophyta</taxon>
        <taxon>Tracheophyta</taxon>
        <taxon>Spermatophyta</taxon>
        <taxon>Magnoliopsida</taxon>
        <taxon>eudicotyledons</taxon>
        <taxon>Gunneridae</taxon>
        <taxon>Pentapetalae</taxon>
        <taxon>rosids</taxon>
        <taxon>fabids</taxon>
        <taxon>Fabales</taxon>
        <taxon>Fabaceae</taxon>
        <taxon>Papilionoideae</taxon>
        <taxon>50 kb inversion clade</taxon>
        <taxon>NPAAA clade</taxon>
        <taxon>indigoferoid/millettioid clade</taxon>
        <taxon>Phaseoleae</taxon>
        <taxon>Canavalia</taxon>
    </lineage>
</organism>
<keyword evidence="2" id="KW-1185">Reference proteome</keyword>
<dbReference type="Proteomes" id="UP001367508">
    <property type="component" value="Unassembled WGS sequence"/>
</dbReference>
<sequence>MNEEIIESKKIVILRDRYEDEEGYYVAAGESTVTLLSDRHTNRIDLNCFSTFIFSGDSTSCPNAEPSLITASLFFFLLSHSLKHNQALQVQ</sequence>
<name>A0AAN9L4Q0_CANGL</name>
<evidence type="ECO:0000313" key="1">
    <source>
        <dbReference type="EMBL" id="KAK7327733.1"/>
    </source>
</evidence>
<accession>A0AAN9L4Q0</accession>